<comment type="catalytic activity">
    <reaction evidence="7">
        <text>carbamoyl phosphate + L-aspartate = N-carbamoyl-L-aspartate + phosphate + H(+)</text>
        <dbReference type="Rhea" id="RHEA:20013"/>
        <dbReference type="ChEBI" id="CHEBI:15378"/>
        <dbReference type="ChEBI" id="CHEBI:29991"/>
        <dbReference type="ChEBI" id="CHEBI:32814"/>
        <dbReference type="ChEBI" id="CHEBI:43474"/>
        <dbReference type="ChEBI" id="CHEBI:58228"/>
        <dbReference type="EC" id="2.1.3.2"/>
    </reaction>
</comment>
<protein>
    <recommendedName>
        <fullName evidence="3 8">Aspartate carbamoyltransferase</fullName>
        <ecNumber evidence="3 8">2.1.3.2</ecNumber>
    </recommendedName>
</protein>
<keyword evidence="14" id="KW-1185">Reference proteome</keyword>
<dbReference type="Proteomes" id="UP000069771">
    <property type="component" value="Chromosome"/>
</dbReference>
<dbReference type="GO" id="GO:0044205">
    <property type="term" value="P:'de novo' UMP biosynthetic process"/>
    <property type="evidence" value="ECO:0007669"/>
    <property type="project" value="UniProtKB-UniPathway"/>
</dbReference>
<dbReference type="NCBIfam" id="TIGR00670">
    <property type="entry name" value="asp_carb_tr"/>
    <property type="match status" value="1"/>
</dbReference>
<evidence type="ECO:0000256" key="7">
    <source>
        <dbReference type="ARBA" id="ARBA00048859"/>
    </source>
</evidence>
<evidence type="ECO:0000256" key="3">
    <source>
        <dbReference type="ARBA" id="ARBA00013008"/>
    </source>
</evidence>
<feature type="domain" description="Aspartate/ornithine carbamoyltransferase carbamoyl-P binding" evidence="12">
    <location>
        <begin position="1"/>
        <end position="101"/>
    </location>
</feature>
<organism evidence="13 14">
    <name type="scientific">Faecalibaculum rodentium</name>
    <dbReference type="NCBI Taxonomy" id="1702221"/>
    <lineage>
        <taxon>Bacteria</taxon>
        <taxon>Bacillati</taxon>
        <taxon>Bacillota</taxon>
        <taxon>Erysipelotrichia</taxon>
        <taxon>Erysipelotrichales</taxon>
        <taxon>Erysipelotrichaceae</taxon>
        <taxon>Faecalibaculum</taxon>
    </lineage>
</organism>
<dbReference type="Pfam" id="PF02729">
    <property type="entry name" value="OTCace_N"/>
    <property type="match status" value="1"/>
</dbReference>
<dbReference type="AlphaFoldDB" id="A0A140DRL4"/>
<dbReference type="STRING" id="1702221.AALO17_01570"/>
<dbReference type="EC" id="2.1.3.2" evidence="3 8"/>
<dbReference type="Pfam" id="PF00185">
    <property type="entry name" value="OTCace"/>
    <property type="match status" value="1"/>
</dbReference>
<dbReference type="EMBL" id="CP011391">
    <property type="protein sequence ID" value="AMK53291.1"/>
    <property type="molecule type" value="Genomic_DNA"/>
</dbReference>
<dbReference type="PRINTS" id="PR00100">
    <property type="entry name" value="AOTCASE"/>
</dbReference>
<dbReference type="InterPro" id="IPR002082">
    <property type="entry name" value="Asp_carbamoyltransf"/>
</dbReference>
<gene>
    <name evidence="13" type="ORF">AALO17_01570</name>
</gene>
<dbReference type="GO" id="GO:0016597">
    <property type="term" value="F:amino acid binding"/>
    <property type="evidence" value="ECO:0007669"/>
    <property type="project" value="InterPro"/>
</dbReference>
<dbReference type="InterPro" id="IPR006130">
    <property type="entry name" value="Asp/Orn_carbamoylTrfase"/>
</dbReference>
<dbReference type="PROSITE" id="PS00097">
    <property type="entry name" value="CARBAMOYLTRANSFERASE"/>
    <property type="match status" value="1"/>
</dbReference>
<evidence type="ECO:0000256" key="2">
    <source>
        <dbReference type="ARBA" id="ARBA00008896"/>
    </source>
</evidence>
<evidence type="ECO:0000256" key="5">
    <source>
        <dbReference type="ARBA" id="ARBA00022975"/>
    </source>
</evidence>
<dbReference type="KEGG" id="fro:AALO17_01570"/>
<feature type="compositionally biased region" description="Basic and acidic residues" evidence="10">
    <location>
        <begin position="253"/>
        <end position="281"/>
    </location>
</feature>
<comment type="pathway">
    <text evidence="1">Pyrimidine metabolism; UMP biosynthesis via de novo pathway; (S)-dihydroorotate from bicarbonate: step 2/3.</text>
</comment>
<evidence type="ECO:0000256" key="8">
    <source>
        <dbReference type="NCBIfam" id="TIGR00670"/>
    </source>
</evidence>
<evidence type="ECO:0000313" key="13">
    <source>
        <dbReference type="EMBL" id="AMK53291.1"/>
    </source>
</evidence>
<name>A0A140DRL4_9FIRM</name>
<evidence type="ECO:0000313" key="14">
    <source>
        <dbReference type="Proteomes" id="UP000069771"/>
    </source>
</evidence>
<dbReference type="GO" id="GO:0006520">
    <property type="term" value="P:amino acid metabolic process"/>
    <property type="evidence" value="ECO:0007669"/>
    <property type="project" value="InterPro"/>
</dbReference>
<dbReference type="PANTHER" id="PTHR45753">
    <property type="entry name" value="ORNITHINE CARBAMOYLTRANSFERASE, MITOCHONDRIAL"/>
    <property type="match status" value="1"/>
</dbReference>
<reference evidence="13 14" key="1">
    <citation type="journal article" date="2016" name="Gut Pathog.">
        <title>Whole genome sequencing of "Faecalibaculum rodentium" ALO17, isolated from C57BL/6J laboratory mouse feces.</title>
        <authorList>
            <person name="Lim S."/>
            <person name="Chang D.H."/>
            <person name="Ahn S."/>
            <person name="Kim B.C."/>
        </authorList>
    </citation>
    <scope>NUCLEOTIDE SEQUENCE [LARGE SCALE GENOMIC DNA]</scope>
    <source>
        <strain evidence="13 14">Alo17</strain>
    </source>
</reference>
<keyword evidence="5" id="KW-0665">Pyrimidine biosynthesis</keyword>
<proteinExistence type="inferred from homology"/>
<evidence type="ECO:0000256" key="1">
    <source>
        <dbReference type="ARBA" id="ARBA00004852"/>
    </source>
</evidence>
<accession>A0A140DRL4</accession>
<dbReference type="PATRIC" id="fig|1702221.3.peg.147"/>
<dbReference type="UniPathway" id="UPA00070">
    <property type="reaction ID" value="UER00116"/>
</dbReference>
<dbReference type="PANTHER" id="PTHR45753:SF6">
    <property type="entry name" value="ASPARTATE CARBAMOYLTRANSFERASE"/>
    <property type="match status" value="1"/>
</dbReference>
<comment type="similarity">
    <text evidence="2">Belongs to the aspartate/ornithine carbamoyltransferase superfamily. ATCase family.</text>
</comment>
<evidence type="ECO:0000256" key="10">
    <source>
        <dbReference type="SAM" id="MobiDB-lite"/>
    </source>
</evidence>
<dbReference type="InterPro" id="IPR006131">
    <property type="entry name" value="Asp_carbamoyltransf_Asp/Orn-bd"/>
</dbReference>
<comment type="function">
    <text evidence="6">Catalyzes the condensation of carbamoyl phosphate and aspartate to form carbamoyl aspartate and inorganic phosphate, the committed step in the de novo pyrimidine nucleotide biosynthesis pathway.</text>
</comment>
<feature type="region of interest" description="Disordered" evidence="10">
    <location>
        <begin position="252"/>
        <end position="281"/>
    </location>
</feature>
<keyword evidence="4 9" id="KW-0808">Transferase</keyword>
<evidence type="ECO:0000256" key="4">
    <source>
        <dbReference type="ARBA" id="ARBA00022679"/>
    </source>
</evidence>
<dbReference type="GO" id="GO:0005829">
    <property type="term" value="C:cytosol"/>
    <property type="evidence" value="ECO:0007669"/>
    <property type="project" value="TreeGrafter"/>
</dbReference>
<feature type="domain" description="Aspartate/ornithine carbamoyltransferase Asp/Orn-binding" evidence="11">
    <location>
        <begin position="107"/>
        <end position="245"/>
    </location>
</feature>
<dbReference type="GO" id="GO:0006207">
    <property type="term" value="P:'de novo' pyrimidine nucleobase biosynthetic process"/>
    <property type="evidence" value="ECO:0007669"/>
    <property type="project" value="InterPro"/>
</dbReference>
<dbReference type="InterPro" id="IPR006132">
    <property type="entry name" value="Asp/Orn_carbamoyltranf_P-bd"/>
</dbReference>
<dbReference type="Gene3D" id="3.40.50.1370">
    <property type="entry name" value="Aspartate/ornithine carbamoyltransferase"/>
    <property type="match status" value="2"/>
</dbReference>
<evidence type="ECO:0000256" key="6">
    <source>
        <dbReference type="ARBA" id="ARBA00043884"/>
    </source>
</evidence>
<evidence type="ECO:0000259" key="12">
    <source>
        <dbReference type="Pfam" id="PF02729"/>
    </source>
</evidence>
<dbReference type="PRINTS" id="PR00101">
    <property type="entry name" value="ATCASE"/>
</dbReference>
<dbReference type="GO" id="GO:0004070">
    <property type="term" value="F:aspartate carbamoyltransferase activity"/>
    <property type="evidence" value="ECO:0007669"/>
    <property type="project" value="UniProtKB-UniRule"/>
</dbReference>
<sequence>MANLFFEPSTRTHFSFESAEFQLGCKVADFSASSSSVTKGESLYDTARTFEAIGYKVLVIRHPDDRYYERLRDITIPILNAGDGAGDHPTQCLLDLYTMWEEFGSFEGLKVVICGDIKHSRVAASNKEALDRLGADVRFAGPAQWRREGYPVMDFDQAVEWADVVMMLRIQKERGAMADMPNREYLTRYGLTMERASRMKPGAIIMHPAPVNRDVEIDSRLVEAPQSRIFRQMTNGVLIRKAVLKRAFGYPPFREETGDRGQSRTADKQNRDHIKGKKGTE</sequence>
<dbReference type="NCBIfam" id="NF002032">
    <property type="entry name" value="PRK00856.1"/>
    <property type="match status" value="1"/>
</dbReference>
<evidence type="ECO:0000259" key="11">
    <source>
        <dbReference type="Pfam" id="PF00185"/>
    </source>
</evidence>
<evidence type="ECO:0000256" key="9">
    <source>
        <dbReference type="RuleBase" id="RU003634"/>
    </source>
</evidence>
<dbReference type="InterPro" id="IPR036901">
    <property type="entry name" value="Asp/Orn_carbamoylTrfase_sf"/>
</dbReference>
<dbReference type="SUPFAM" id="SSF53671">
    <property type="entry name" value="Aspartate/ornithine carbamoyltransferase"/>
    <property type="match status" value="1"/>
</dbReference>